<dbReference type="NCBIfam" id="TIGR01662">
    <property type="entry name" value="HAD-SF-IIIA"/>
    <property type="match status" value="1"/>
</dbReference>
<dbReference type="EMBL" id="VNJK01000001">
    <property type="protein sequence ID" value="TVX94354.1"/>
    <property type="molecule type" value="Genomic_DNA"/>
</dbReference>
<name>A0A559J393_9BACL</name>
<dbReference type="InterPro" id="IPR006549">
    <property type="entry name" value="HAD-SF_hydro_IIIA"/>
</dbReference>
<dbReference type="GO" id="GO:0008962">
    <property type="term" value="F:phosphatidylglycerophosphatase activity"/>
    <property type="evidence" value="ECO:0007669"/>
    <property type="project" value="InterPro"/>
</dbReference>
<dbReference type="InterPro" id="IPR036412">
    <property type="entry name" value="HAD-like_sf"/>
</dbReference>
<dbReference type="Proteomes" id="UP000318102">
    <property type="component" value="Unassembled WGS sequence"/>
</dbReference>
<dbReference type="NCBIfam" id="TIGR01549">
    <property type="entry name" value="HAD-SF-IA-v1"/>
    <property type="match status" value="1"/>
</dbReference>
<dbReference type="InterPro" id="IPR023214">
    <property type="entry name" value="HAD_sf"/>
</dbReference>
<keyword evidence="2" id="KW-1185">Reference proteome</keyword>
<evidence type="ECO:0000313" key="2">
    <source>
        <dbReference type="Proteomes" id="UP000318102"/>
    </source>
</evidence>
<dbReference type="OrthoDB" id="9787572at2"/>
<proteinExistence type="predicted"/>
<accession>A0A559J393</accession>
<dbReference type="CDD" id="cd16416">
    <property type="entry name" value="HAD_BsYqeG-like"/>
    <property type="match status" value="1"/>
</dbReference>
<dbReference type="RefSeq" id="WP_144991459.1">
    <property type="nucleotide sequence ID" value="NZ_VNJK01000001.1"/>
</dbReference>
<dbReference type="PANTHER" id="PTHR19288">
    <property type="entry name" value="4-NITROPHENYLPHOSPHATASE-RELATED"/>
    <property type="match status" value="1"/>
</dbReference>
<dbReference type="SUPFAM" id="SSF56784">
    <property type="entry name" value="HAD-like"/>
    <property type="match status" value="1"/>
</dbReference>
<dbReference type="InterPro" id="IPR010021">
    <property type="entry name" value="PGPP1/Gep4"/>
</dbReference>
<gene>
    <name evidence="1" type="ORF">FPZ44_15615</name>
</gene>
<comment type="caution">
    <text evidence="1">The sequence shown here is derived from an EMBL/GenBank/DDBJ whole genome shotgun (WGS) entry which is preliminary data.</text>
</comment>
<reference evidence="1 2" key="1">
    <citation type="submission" date="2019-07" db="EMBL/GenBank/DDBJ databases">
        <authorList>
            <person name="Kim J."/>
        </authorList>
    </citation>
    <scope>NUCLEOTIDE SEQUENCE [LARGE SCALE GENOMIC DNA]</scope>
    <source>
        <strain evidence="1 2">N4</strain>
    </source>
</reference>
<dbReference type="NCBIfam" id="TIGR01668">
    <property type="entry name" value="YqeG_hyp_ppase"/>
    <property type="match status" value="1"/>
</dbReference>
<dbReference type="PANTHER" id="PTHR19288:SF25">
    <property type="entry name" value="PHOSPHATIDYLGLYCEROPHOSPHATASE GEP4, MITOCHONDRIAL"/>
    <property type="match status" value="1"/>
</dbReference>
<dbReference type="AlphaFoldDB" id="A0A559J393"/>
<evidence type="ECO:0000313" key="1">
    <source>
        <dbReference type="EMBL" id="TVX94354.1"/>
    </source>
</evidence>
<protein>
    <submittedName>
        <fullName evidence="1">YqeG family HAD IIIA-type phosphatase</fullName>
    </submittedName>
</protein>
<organism evidence="1 2">
    <name type="scientific">Paenibacillus agilis</name>
    <dbReference type="NCBI Taxonomy" id="3020863"/>
    <lineage>
        <taxon>Bacteria</taxon>
        <taxon>Bacillati</taxon>
        <taxon>Bacillota</taxon>
        <taxon>Bacilli</taxon>
        <taxon>Bacillales</taxon>
        <taxon>Paenibacillaceae</taxon>
        <taxon>Paenibacillus</taxon>
    </lineage>
</organism>
<dbReference type="GO" id="GO:0005737">
    <property type="term" value="C:cytoplasm"/>
    <property type="evidence" value="ECO:0007669"/>
    <property type="project" value="TreeGrafter"/>
</dbReference>
<dbReference type="Pfam" id="PF00702">
    <property type="entry name" value="Hydrolase"/>
    <property type="match status" value="1"/>
</dbReference>
<sequence length="172" mass="19672">MLEGLIPRLRVGTVYDIDLDLLQDKGYKGIITDLDNTLVGAKDPLANPKLEAWLEEVKRRGFKLVIVSNNNEHRVAHFATPLDIQYVHAARKPALKAFHKALRLMELKPEETIVVGDQMLTDVLGGNRMGMFTILVQPIAIQDEGWTTRINRRIERIVTARLRRTGKWHEED</sequence>
<dbReference type="NCBIfam" id="TIGR01509">
    <property type="entry name" value="HAD-SF-IA-v3"/>
    <property type="match status" value="1"/>
</dbReference>
<dbReference type="Gene3D" id="3.40.50.1000">
    <property type="entry name" value="HAD superfamily/HAD-like"/>
    <property type="match status" value="1"/>
</dbReference>
<dbReference type="InterPro" id="IPR006439">
    <property type="entry name" value="HAD-SF_hydro_IA"/>
</dbReference>